<feature type="transmembrane region" description="Helical" evidence="5">
    <location>
        <begin position="326"/>
        <end position="349"/>
    </location>
</feature>
<proteinExistence type="predicted"/>
<feature type="transmembrane region" description="Helical" evidence="5">
    <location>
        <begin position="178"/>
        <end position="199"/>
    </location>
</feature>
<dbReference type="RefSeq" id="WP_131171450.1">
    <property type="nucleotide sequence ID" value="NZ_FXTL01000004.1"/>
</dbReference>
<evidence type="ECO:0000259" key="6">
    <source>
        <dbReference type="Pfam" id="PF12698"/>
    </source>
</evidence>
<evidence type="ECO:0000256" key="4">
    <source>
        <dbReference type="ARBA" id="ARBA00023136"/>
    </source>
</evidence>
<protein>
    <submittedName>
        <fullName evidence="7">ABC transporter permease</fullName>
    </submittedName>
</protein>
<name>A0A4Q9KLQ1_PROTD</name>
<dbReference type="OrthoDB" id="9777766at2"/>
<organism evidence="7 8">
    <name type="scientific">Propioniciclava tarda</name>
    <dbReference type="NCBI Taxonomy" id="433330"/>
    <lineage>
        <taxon>Bacteria</taxon>
        <taxon>Bacillati</taxon>
        <taxon>Actinomycetota</taxon>
        <taxon>Actinomycetes</taxon>
        <taxon>Propionibacteriales</taxon>
        <taxon>Propionibacteriaceae</taxon>
        <taxon>Propioniciclava</taxon>
    </lineage>
</organism>
<feature type="domain" description="ABC-2 type transporter transmembrane" evidence="6">
    <location>
        <begin position="29"/>
        <end position="403"/>
    </location>
</feature>
<keyword evidence="4 5" id="KW-0472">Membrane</keyword>
<keyword evidence="3 5" id="KW-1133">Transmembrane helix</keyword>
<dbReference type="PANTHER" id="PTHR43471:SF3">
    <property type="entry name" value="ABC TRANSPORTER PERMEASE PROTEIN NATB"/>
    <property type="match status" value="1"/>
</dbReference>
<evidence type="ECO:0000313" key="7">
    <source>
        <dbReference type="EMBL" id="TBT95457.1"/>
    </source>
</evidence>
<keyword evidence="8" id="KW-1185">Reference proteome</keyword>
<evidence type="ECO:0000256" key="2">
    <source>
        <dbReference type="ARBA" id="ARBA00022692"/>
    </source>
</evidence>
<dbReference type="PANTHER" id="PTHR43471">
    <property type="entry name" value="ABC TRANSPORTER PERMEASE"/>
    <property type="match status" value="1"/>
</dbReference>
<feature type="transmembrane region" description="Helical" evidence="5">
    <location>
        <begin position="31"/>
        <end position="51"/>
    </location>
</feature>
<dbReference type="GO" id="GO:0140359">
    <property type="term" value="F:ABC-type transporter activity"/>
    <property type="evidence" value="ECO:0007669"/>
    <property type="project" value="InterPro"/>
</dbReference>
<evidence type="ECO:0000313" key="8">
    <source>
        <dbReference type="Proteomes" id="UP000291933"/>
    </source>
</evidence>
<dbReference type="AlphaFoldDB" id="A0A4Q9KLQ1"/>
<dbReference type="Proteomes" id="UP000291933">
    <property type="component" value="Unassembled WGS sequence"/>
</dbReference>
<dbReference type="EMBL" id="SDMR01000004">
    <property type="protein sequence ID" value="TBT95457.1"/>
    <property type="molecule type" value="Genomic_DNA"/>
</dbReference>
<reference evidence="7 8" key="1">
    <citation type="submission" date="2019-01" db="EMBL/GenBank/DDBJ databases">
        <title>Lactibacter flavus gen. nov., sp. nov., a novel bacterium of the family Propionibacteriaceae isolated from raw milk and dairy products.</title>
        <authorList>
            <person name="Huptas C."/>
            <person name="Wenning M."/>
            <person name="Breitenwieser F."/>
            <person name="Doll E."/>
            <person name="Von Neubeck M."/>
            <person name="Busse H.-J."/>
            <person name="Scherer S."/>
        </authorList>
    </citation>
    <scope>NUCLEOTIDE SEQUENCE [LARGE SCALE GENOMIC DNA]</scope>
    <source>
        <strain evidence="7 8">DSM 22130</strain>
    </source>
</reference>
<evidence type="ECO:0000256" key="3">
    <source>
        <dbReference type="ARBA" id="ARBA00022989"/>
    </source>
</evidence>
<gene>
    <name evidence="7" type="ORF">ET996_04970</name>
</gene>
<dbReference type="InterPro" id="IPR013525">
    <property type="entry name" value="ABC2_TM"/>
</dbReference>
<sequence length="428" mass="45005">MADTTRRPGAWHNLGTVIAFEVRRTLKRRSFWAMTLAVPALMLAISALVIFSNGSAMKSVDASQRQQVPFTYTDASGLIDPTIAAKSGGTPTSDADAARAAVVAGKADLFIAYPADPTKQTIEVAGRDKGIAQPTDYAGIARSVLLASAKEKVSDAKLAGVLTGTPRVHELTYADGRVAPGVASVILPGAFLVLFYLAIIMLGNQMLNITVEEKENRVTEMILTTIQPTTLILGKLLALVAVGLVQTLVLIGPMLVLPGLIMTLLGANLPSSADLPPDALPSMADLASAINPPAIAVGALLFLGAFLMFTGLLVSIGAIMPTAKDAGSAFGTIVIALFLPFYAMGILMADPHGVASQVLTFFPLTSPVTAMVRNATGTLYPWETAVTLVLIYGFAALFLALGVRLFRTGSISYNAKLDIRKVFSSRRC</sequence>
<keyword evidence="2 5" id="KW-0812">Transmembrane</keyword>
<feature type="transmembrane region" description="Helical" evidence="5">
    <location>
        <begin position="236"/>
        <end position="269"/>
    </location>
</feature>
<dbReference type="Pfam" id="PF12698">
    <property type="entry name" value="ABC2_membrane_3"/>
    <property type="match status" value="1"/>
</dbReference>
<accession>A0A4Q9KLQ1</accession>
<comment type="subcellular location">
    <subcellularLocation>
        <location evidence="1">Membrane</location>
        <topology evidence="1">Multi-pass membrane protein</topology>
    </subcellularLocation>
</comment>
<evidence type="ECO:0000256" key="1">
    <source>
        <dbReference type="ARBA" id="ARBA00004141"/>
    </source>
</evidence>
<comment type="caution">
    <text evidence="7">The sequence shown here is derived from an EMBL/GenBank/DDBJ whole genome shotgun (WGS) entry which is preliminary data.</text>
</comment>
<feature type="transmembrane region" description="Helical" evidence="5">
    <location>
        <begin position="289"/>
        <end position="314"/>
    </location>
</feature>
<evidence type="ECO:0000256" key="5">
    <source>
        <dbReference type="SAM" id="Phobius"/>
    </source>
</evidence>
<feature type="transmembrane region" description="Helical" evidence="5">
    <location>
        <begin position="385"/>
        <end position="406"/>
    </location>
</feature>
<dbReference type="GO" id="GO:0016020">
    <property type="term" value="C:membrane"/>
    <property type="evidence" value="ECO:0007669"/>
    <property type="project" value="UniProtKB-SubCell"/>
</dbReference>